<dbReference type="InterPro" id="IPR002641">
    <property type="entry name" value="PNPLA_dom"/>
</dbReference>
<dbReference type="Gene3D" id="3.40.1090.10">
    <property type="entry name" value="Cytosolic phospholipase A2 catalytic domain"/>
    <property type="match status" value="2"/>
</dbReference>
<evidence type="ECO:0000256" key="1">
    <source>
        <dbReference type="ARBA" id="ARBA00022801"/>
    </source>
</evidence>
<dbReference type="Pfam" id="PF01734">
    <property type="entry name" value="Patatin"/>
    <property type="match status" value="1"/>
</dbReference>
<protein>
    <submittedName>
        <fullName evidence="7">NTE family protein</fullName>
    </submittedName>
</protein>
<evidence type="ECO:0000256" key="2">
    <source>
        <dbReference type="ARBA" id="ARBA00022963"/>
    </source>
</evidence>
<evidence type="ECO:0000256" key="5">
    <source>
        <dbReference type="SAM" id="Phobius"/>
    </source>
</evidence>
<keyword evidence="8" id="KW-1185">Reference proteome</keyword>
<feature type="short sequence motif" description="GXSXG" evidence="4">
    <location>
        <begin position="47"/>
        <end position="51"/>
    </location>
</feature>
<name>A0A1I5WVP1_9LACT</name>
<proteinExistence type="predicted"/>
<feature type="transmembrane region" description="Helical" evidence="5">
    <location>
        <begin position="434"/>
        <end position="452"/>
    </location>
</feature>
<feature type="domain" description="PNPLA" evidence="6">
    <location>
        <begin position="16"/>
        <end position="200"/>
    </location>
</feature>
<dbReference type="CDD" id="cd07209">
    <property type="entry name" value="Pat_hypo_Ecoli_Z1214_like"/>
    <property type="match status" value="1"/>
</dbReference>
<dbReference type="InterPro" id="IPR050301">
    <property type="entry name" value="NTE"/>
</dbReference>
<dbReference type="EMBL" id="FOXW01000003">
    <property type="protein sequence ID" value="SFQ23691.1"/>
    <property type="molecule type" value="Genomic_DNA"/>
</dbReference>
<dbReference type="Proteomes" id="UP000199136">
    <property type="component" value="Unassembled WGS sequence"/>
</dbReference>
<dbReference type="STRING" id="82801.SAMN04488506_1125"/>
<keyword evidence="5" id="KW-0812">Transmembrane</keyword>
<keyword evidence="1 4" id="KW-0378">Hydrolase</keyword>
<dbReference type="OrthoDB" id="9770965at2"/>
<dbReference type="GO" id="GO:0016787">
    <property type="term" value="F:hydrolase activity"/>
    <property type="evidence" value="ECO:0007669"/>
    <property type="project" value="UniProtKB-UniRule"/>
</dbReference>
<keyword evidence="5" id="KW-1133">Transmembrane helix</keyword>
<gene>
    <name evidence="7" type="ORF">SAMN04488506_1125</name>
</gene>
<evidence type="ECO:0000259" key="6">
    <source>
        <dbReference type="PROSITE" id="PS51635"/>
    </source>
</evidence>
<dbReference type="SUPFAM" id="SSF52151">
    <property type="entry name" value="FabD/lysophospholipase-like"/>
    <property type="match status" value="1"/>
</dbReference>
<keyword evidence="3 4" id="KW-0443">Lipid metabolism</keyword>
<dbReference type="PANTHER" id="PTHR14226">
    <property type="entry name" value="NEUROPATHY TARGET ESTERASE/SWISS CHEESE D.MELANOGASTER"/>
    <property type="match status" value="1"/>
</dbReference>
<evidence type="ECO:0000313" key="8">
    <source>
        <dbReference type="Proteomes" id="UP000199136"/>
    </source>
</evidence>
<dbReference type="PANTHER" id="PTHR14226:SF57">
    <property type="entry name" value="BLR7027 PROTEIN"/>
    <property type="match status" value="1"/>
</dbReference>
<evidence type="ECO:0000313" key="7">
    <source>
        <dbReference type="EMBL" id="SFQ23691.1"/>
    </source>
</evidence>
<keyword evidence="5" id="KW-0472">Membrane</keyword>
<evidence type="ECO:0000256" key="4">
    <source>
        <dbReference type="PROSITE-ProRule" id="PRU01161"/>
    </source>
</evidence>
<dbReference type="PROSITE" id="PS51635">
    <property type="entry name" value="PNPLA"/>
    <property type="match status" value="1"/>
</dbReference>
<dbReference type="AlphaFoldDB" id="A0A1I5WVP1"/>
<feature type="short sequence motif" description="DGA/G" evidence="4">
    <location>
        <begin position="187"/>
        <end position="189"/>
    </location>
</feature>
<keyword evidence="2 4" id="KW-0442">Lipid degradation</keyword>
<feature type="short sequence motif" description="GXGXXG" evidence="4">
    <location>
        <begin position="20"/>
        <end position="25"/>
    </location>
</feature>
<accession>A0A1I5WVP1</accession>
<reference evidence="7 8" key="1">
    <citation type="submission" date="2016-10" db="EMBL/GenBank/DDBJ databases">
        <authorList>
            <person name="de Groot N.N."/>
        </authorList>
    </citation>
    <scope>NUCLEOTIDE SEQUENCE [LARGE SCALE GENOMIC DNA]</scope>
    <source>
        <strain evidence="7 8">DSM 20581</strain>
    </source>
</reference>
<feature type="active site" description="Proton acceptor" evidence="4">
    <location>
        <position position="187"/>
    </location>
</feature>
<dbReference type="InterPro" id="IPR016035">
    <property type="entry name" value="Acyl_Trfase/lysoPLipase"/>
</dbReference>
<sequence>MSEERYVKTESSRVALVLGGGGARGSYQVGVWKAIRELGIQPDIITGTSVGALNGAAILQGDYELVEQMWKELEIKNVVEFELPEKPSSFNEYGAVLSKFILTAIKNRGISSKPLHTLIKEFIIDEKKIQESGIDFGITVTELSSREQQTYYLEDIPYGQLDLYLLASASLYPAMSFTEIEGKHYADGGYRENVPVDPALTKQPDLLIIADINTNGKIRDYTIPDEIETHHITSKWPLGDMLLFDGSRAEVNIQLGYLDTMKSFEMYEGSWYTFDKDSLQQHSKRFYKQLADFLLTVNDDVKSYLHQEENQLFLLGQLNTEWMGMMGKKELPYALYELTGKMLHIPPTKVYEFNEFEQEILERYERMTNETSFQDLVKVLQNNRTYDFVKTAKEWQEELKESIPFLSPLKVCFYFLSVLENENANAFKDWKGQLLIRIYPYPFAIALFLYFLKQK</sequence>
<feature type="active site" description="Nucleophile" evidence="4">
    <location>
        <position position="49"/>
    </location>
</feature>
<organism evidence="7 8">
    <name type="scientific">Desemzia incerta</name>
    <dbReference type="NCBI Taxonomy" id="82801"/>
    <lineage>
        <taxon>Bacteria</taxon>
        <taxon>Bacillati</taxon>
        <taxon>Bacillota</taxon>
        <taxon>Bacilli</taxon>
        <taxon>Lactobacillales</taxon>
        <taxon>Carnobacteriaceae</taxon>
        <taxon>Desemzia</taxon>
    </lineage>
</organism>
<evidence type="ECO:0000256" key="3">
    <source>
        <dbReference type="ARBA" id="ARBA00023098"/>
    </source>
</evidence>
<dbReference type="RefSeq" id="WP_092480173.1">
    <property type="nucleotide sequence ID" value="NZ_FOXW01000003.1"/>
</dbReference>
<dbReference type="GO" id="GO:0016042">
    <property type="term" value="P:lipid catabolic process"/>
    <property type="evidence" value="ECO:0007669"/>
    <property type="project" value="UniProtKB-UniRule"/>
</dbReference>